<dbReference type="InterPro" id="IPR008136">
    <property type="entry name" value="CinA_C"/>
</dbReference>
<dbReference type="EMBL" id="FSRK01000001">
    <property type="protein sequence ID" value="SIN92598.1"/>
    <property type="molecule type" value="Genomic_DNA"/>
</dbReference>
<dbReference type="STRING" id="1416779.SAMN05444409_1174"/>
<gene>
    <name evidence="2" type="ORF">SAMN05444409_1174</name>
</gene>
<dbReference type="OrthoDB" id="1252536at2"/>
<dbReference type="AlphaFoldDB" id="A0A1N6FBE1"/>
<accession>A0A1N6FBE1</accession>
<organism evidence="2 3">
    <name type="scientific">Epilithonimonas zeae</name>
    <dbReference type="NCBI Taxonomy" id="1416779"/>
    <lineage>
        <taxon>Bacteria</taxon>
        <taxon>Pseudomonadati</taxon>
        <taxon>Bacteroidota</taxon>
        <taxon>Flavobacteriia</taxon>
        <taxon>Flavobacteriales</taxon>
        <taxon>Weeksellaceae</taxon>
        <taxon>Chryseobacterium group</taxon>
        <taxon>Epilithonimonas</taxon>
    </lineage>
</organism>
<reference evidence="3" key="1">
    <citation type="submission" date="2016-11" db="EMBL/GenBank/DDBJ databases">
        <authorList>
            <person name="Varghese N."/>
            <person name="Submissions S."/>
        </authorList>
    </citation>
    <scope>NUCLEOTIDE SEQUENCE [LARGE SCALE GENOMIC DNA]</scope>
    <source>
        <strain evidence="3">DSM 27623</strain>
    </source>
</reference>
<keyword evidence="2" id="KW-0378">Hydrolase</keyword>
<protein>
    <submittedName>
        <fullName evidence="2">Amidohydrolase, PncC family</fullName>
    </submittedName>
</protein>
<feature type="domain" description="CinA C-terminal" evidence="1">
    <location>
        <begin position="8"/>
        <end position="106"/>
    </location>
</feature>
<evidence type="ECO:0000313" key="2">
    <source>
        <dbReference type="EMBL" id="SIN92598.1"/>
    </source>
</evidence>
<evidence type="ECO:0000313" key="3">
    <source>
        <dbReference type="Proteomes" id="UP000185207"/>
    </source>
</evidence>
<dbReference type="InterPro" id="IPR036653">
    <property type="entry name" value="CinA-like_C"/>
</dbReference>
<dbReference type="GO" id="GO:0016787">
    <property type="term" value="F:hydrolase activity"/>
    <property type="evidence" value="ECO:0007669"/>
    <property type="project" value="UniProtKB-KW"/>
</dbReference>
<dbReference type="Proteomes" id="UP000185207">
    <property type="component" value="Unassembled WGS sequence"/>
</dbReference>
<proteinExistence type="predicted"/>
<name>A0A1N6FBE1_9FLAO</name>
<sequence length="169" mass="19441">MNFSTILLERISYHLLRRGETISICESATSGALQLAFSQMPDAQNFYKGGLTIFTNNQLKLLNINHNDKDQIFVSRKGAEELSIEIGKQFSSDWAIAITGCIIPTEEYNNQIFAHYSISYKNVIIRSDKIELHPLTKAWDAQKYFAEYVLTCLRCELKHEHITKDRTYA</sequence>
<dbReference type="Pfam" id="PF02464">
    <property type="entry name" value="CinA"/>
    <property type="match status" value="1"/>
</dbReference>
<dbReference type="RefSeq" id="WP_074233893.1">
    <property type="nucleotide sequence ID" value="NZ_FSRK01000001.1"/>
</dbReference>
<dbReference type="Gene3D" id="3.90.950.20">
    <property type="entry name" value="CinA-like"/>
    <property type="match status" value="1"/>
</dbReference>
<evidence type="ECO:0000259" key="1">
    <source>
        <dbReference type="Pfam" id="PF02464"/>
    </source>
</evidence>
<dbReference type="SUPFAM" id="SSF142433">
    <property type="entry name" value="CinA-like"/>
    <property type="match status" value="1"/>
</dbReference>
<keyword evidence="3" id="KW-1185">Reference proteome</keyword>